<dbReference type="Proteomes" id="UP000031972">
    <property type="component" value="Unassembled WGS sequence"/>
</dbReference>
<keyword evidence="7 10" id="KW-0472">Membrane</keyword>
<dbReference type="SMART" id="SM01207">
    <property type="entry name" value="G3P_acyltransf"/>
    <property type="match status" value="1"/>
</dbReference>
<dbReference type="PANTHER" id="PTHR30309:SF0">
    <property type="entry name" value="GLYCEROL-3-PHOSPHATE ACYLTRANSFERASE-RELATED"/>
    <property type="match status" value="1"/>
</dbReference>
<accession>A0A0C2S1R1</accession>
<evidence type="ECO:0000256" key="10">
    <source>
        <dbReference type="HAMAP-Rule" id="MF_01043"/>
    </source>
</evidence>
<evidence type="ECO:0000313" key="12">
    <source>
        <dbReference type="Proteomes" id="UP000031972"/>
    </source>
</evidence>
<evidence type="ECO:0000313" key="11">
    <source>
        <dbReference type="EMBL" id="KIL47974.1"/>
    </source>
</evidence>
<dbReference type="PANTHER" id="PTHR30309">
    <property type="entry name" value="INNER MEMBRANE PROTEIN YGIH"/>
    <property type="match status" value="1"/>
</dbReference>
<feature type="transmembrane region" description="Helical" evidence="10">
    <location>
        <begin position="6"/>
        <end position="25"/>
    </location>
</feature>
<evidence type="ECO:0000256" key="8">
    <source>
        <dbReference type="ARBA" id="ARBA00023209"/>
    </source>
</evidence>
<keyword evidence="6 10" id="KW-0443">Lipid metabolism</keyword>
<dbReference type="HAMAP" id="MF_01043">
    <property type="entry name" value="PlsY"/>
    <property type="match status" value="1"/>
</dbReference>
<organism evidence="11 12">
    <name type="scientific">Jeotgalibacillus campisalis</name>
    <dbReference type="NCBI Taxonomy" id="220754"/>
    <lineage>
        <taxon>Bacteria</taxon>
        <taxon>Bacillati</taxon>
        <taxon>Bacillota</taxon>
        <taxon>Bacilli</taxon>
        <taxon>Bacillales</taxon>
        <taxon>Caryophanaceae</taxon>
        <taxon>Jeotgalibacillus</taxon>
    </lineage>
</organism>
<keyword evidence="4 10" id="KW-0812">Transmembrane</keyword>
<feature type="transmembrane region" description="Helical" evidence="10">
    <location>
        <begin position="82"/>
        <end position="102"/>
    </location>
</feature>
<keyword evidence="3 10" id="KW-0808">Transferase</keyword>
<proteinExistence type="inferred from homology"/>
<comment type="subunit">
    <text evidence="10">Probably interacts with PlsX.</text>
</comment>
<name>A0A0C2S1R1_9BACL</name>
<keyword evidence="8 10" id="KW-0594">Phospholipid biosynthesis</keyword>
<dbReference type="GO" id="GO:0008654">
    <property type="term" value="P:phospholipid biosynthetic process"/>
    <property type="evidence" value="ECO:0007669"/>
    <property type="project" value="UniProtKB-UniRule"/>
</dbReference>
<sequence length="208" mass="22965">MDWIMVIFVGYLIGCFHGSQVAGFLKKTDLKESGVKNAGASNATIVLGWKYGVLVALIDIGKGILSVLLIRLLFSNVESHEIFLSLLFVNAVSVIIGHIFPFHMQFRGGKGTATIVGVLIVLDWRIALISISLLLIVTFATDYLVIGVSVMYASFFILTLVFSYPVIPLICVAGIWMISTIKHIENYARLRKQEETRLSSLLNKKKAS</sequence>
<evidence type="ECO:0000256" key="6">
    <source>
        <dbReference type="ARBA" id="ARBA00023098"/>
    </source>
</evidence>
<evidence type="ECO:0000256" key="9">
    <source>
        <dbReference type="ARBA" id="ARBA00023264"/>
    </source>
</evidence>
<dbReference type="InterPro" id="IPR003811">
    <property type="entry name" value="G3P_acylTferase_PlsY"/>
</dbReference>
<protein>
    <recommendedName>
        <fullName evidence="10">Glycerol-3-phosphate acyltransferase</fullName>
    </recommendedName>
    <alternativeName>
        <fullName evidence="10">Acyl-PO4 G3P acyltransferase</fullName>
    </alternativeName>
    <alternativeName>
        <fullName evidence="10">Acyl-phosphate--glycerol-3-phosphate acyltransferase</fullName>
    </alternativeName>
    <alternativeName>
        <fullName evidence="10">G3P acyltransferase</fullName>
        <shortName evidence="10">GPAT</shortName>
        <ecNumber evidence="10">2.3.1.275</ecNumber>
    </alternativeName>
    <alternativeName>
        <fullName evidence="10">Lysophosphatidic acid synthase</fullName>
        <shortName evidence="10">LPA synthase</shortName>
    </alternativeName>
</protein>
<feature type="transmembrane region" description="Helical" evidence="10">
    <location>
        <begin position="46"/>
        <end position="70"/>
    </location>
</feature>
<comment type="function">
    <text evidence="10">Catalyzes the transfer of an acyl group from acyl-phosphate (acyl-PO(4)) to glycerol-3-phosphate (G3P) to form lysophosphatidic acid (LPA). This enzyme utilizes acyl-phosphate as fatty acyl donor, but not acyl-CoA or acyl-ACP.</text>
</comment>
<dbReference type="GO" id="GO:0005886">
    <property type="term" value="C:plasma membrane"/>
    <property type="evidence" value="ECO:0007669"/>
    <property type="project" value="UniProtKB-SubCell"/>
</dbReference>
<dbReference type="RefSeq" id="WP_041057896.1">
    <property type="nucleotide sequence ID" value="NZ_JXRR01000014.1"/>
</dbReference>
<comment type="similarity">
    <text evidence="10">Belongs to the PlsY family.</text>
</comment>
<dbReference type="EC" id="2.3.1.275" evidence="10"/>
<gene>
    <name evidence="10" type="primary">plsY</name>
    <name evidence="11" type="ORF">KR50_21410</name>
</gene>
<dbReference type="UniPathway" id="UPA00085"/>
<evidence type="ECO:0000256" key="2">
    <source>
        <dbReference type="ARBA" id="ARBA00022516"/>
    </source>
</evidence>
<evidence type="ECO:0000256" key="5">
    <source>
        <dbReference type="ARBA" id="ARBA00022989"/>
    </source>
</evidence>
<evidence type="ECO:0000256" key="4">
    <source>
        <dbReference type="ARBA" id="ARBA00022692"/>
    </source>
</evidence>
<feature type="transmembrane region" description="Helical" evidence="10">
    <location>
        <begin position="152"/>
        <end position="179"/>
    </location>
</feature>
<keyword evidence="2 10" id="KW-0444">Lipid biosynthesis</keyword>
<comment type="subcellular location">
    <subcellularLocation>
        <location evidence="10">Cell membrane</location>
        <topology evidence="10">Multi-pass membrane protein</topology>
    </subcellularLocation>
</comment>
<dbReference type="PATRIC" id="fig|220754.4.peg.2157"/>
<dbReference type="Pfam" id="PF02660">
    <property type="entry name" value="G3P_acyltransf"/>
    <property type="match status" value="1"/>
</dbReference>
<dbReference type="AlphaFoldDB" id="A0A0C2S1R1"/>
<keyword evidence="5 10" id="KW-1133">Transmembrane helix</keyword>
<evidence type="ECO:0000256" key="3">
    <source>
        <dbReference type="ARBA" id="ARBA00022679"/>
    </source>
</evidence>
<feature type="transmembrane region" description="Helical" evidence="10">
    <location>
        <begin position="114"/>
        <end position="140"/>
    </location>
</feature>
<comment type="catalytic activity">
    <reaction evidence="10">
        <text>an acyl phosphate + sn-glycerol 3-phosphate = a 1-acyl-sn-glycero-3-phosphate + phosphate</text>
        <dbReference type="Rhea" id="RHEA:34075"/>
        <dbReference type="ChEBI" id="CHEBI:43474"/>
        <dbReference type="ChEBI" id="CHEBI:57597"/>
        <dbReference type="ChEBI" id="CHEBI:57970"/>
        <dbReference type="ChEBI" id="CHEBI:59918"/>
        <dbReference type="EC" id="2.3.1.275"/>
    </reaction>
</comment>
<keyword evidence="1 10" id="KW-1003">Cell membrane</keyword>
<evidence type="ECO:0000256" key="7">
    <source>
        <dbReference type="ARBA" id="ARBA00023136"/>
    </source>
</evidence>
<keyword evidence="9 10" id="KW-1208">Phospholipid metabolism</keyword>
<dbReference type="OrthoDB" id="9777124at2"/>
<reference evidence="11 12" key="1">
    <citation type="submission" date="2015-01" db="EMBL/GenBank/DDBJ databases">
        <title>Jeotgalibacillus campisalis genome sequencing.</title>
        <authorList>
            <person name="Goh K.M."/>
            <person name="Chan K.-G."/>
            <person name="Yaakop A.S."/>
            <person name="Ee R."/>
            <person name="Gan H.M."/>
            <person name="Chan C.S."/>
        </authorList>
    </citation>
    <scope>NUCLEOTIDE SEQUENCE [LARGE SCALE GENOMIC DNA]</scope>
    <source>
        <strain evidence="11 12">SF-57</strain>
    </source>
</reference>
<dbReference type="GO" id="GO:0043772">
    <property type="term" value="F:acyl-phosphate glycerol-3-phosphate acyltransferase activity"/>
    <property type="evidence" value="ECO:0007669"/>
    <property type="project" value="UniProtKB-UniRule"/>
</dbReference>
<evidence type="ECO:0000256" key="1">
    <source>
        <dbReference type="ARBA" id="ARBA00022475"/>
    </source>
</evidence>
<dbReference type="EMBL" id="JXRR01000014">
    <property type="protein sequence ID" value="KIL47974.1"/>
    <property type="molecule type" value="Genomic_DNA"/>
</dbReference>
<comment type="pathway">
    <text evidence="10">Lipid metabolism; phospholipid metabolism.</text>
</comment>
<keyword evidence="12" id="KW-1185">Reference proteome</keyword>
<comment type="caution">
    <text evidence="11">The sequence shown here is derived from an EMBL/GenBank/DDBJ whole genome shotgun (WGS) entry which is preliminary data.</text>
</comment>